<dbReference type="GO" id="GO:0097367">
    <property type="term" value="F:carbohydrate derivative binding"/>
    <property type="evidence" value="ECO:0007669"/>
    <property type="project" value="InterPro"/>
</dbReference>
<dbReference type="Proteomes" id="UP000053259">
    <property type="component" value="Unassembled WGS sequence"/>
</dbReference>
<dbReference type="VEuPathDB" id="FungiDB:PV09_08992"/>
<dbReference type="HOGENOM" id="CLU_040681_5_0_1"/>
<dbReference type="AlphaFoldDB" id="A0A0D2AK38"/>
<reference evidence="2 3" key="1">
    <citation type="submission" date="2015-01" db="EMBL/GenBank/DDBJ databases">
        <title>The Genome Sequence of Ochroconis gallopava CBS43764.</title>
        <authorList>
            <consortium name="The Broad Institute Genomics Platform"/>
            <person name="Cuomo C."/>
            <person name="de Hoog S."/>
            <person name="Gorbushina A."/>
            <person name="Stielow B."/>
            <person name="Teixiera M."/>
            <person name="Abouelleil A."/>
            <person name="Chapman S.B."/>
            <person name="Priest M."/>
            <person name="Young S.K."/>
            <person name="Wortman J."/>
            <person name="Nusbaum C."/>
            <person name="Birren B."/>
        </authorList>
    </citation>
    <scope>NUCLEOTIDE SEQUENCE [LARGE SCALE GENOMIC DNA]</scope>
    <source>
        <strain evidence="2 3">CBS 43764</strain>
    </source>
</reference>
<dbReference type="OrthoDB" id="1872003at2759"/>
<dbReference type="PANTHER" id="PTHR38418:SF2">
    <property type="entry name" value="SUGAR ISOMERASE, KPSF_GUTQ (AFU_ORTHOLOGUE AFUA_6G08860)"/>
    <property type="match status" value="1"/>
</dbReference>
<dbReference type="InterPro" id="IPR001347">
    <property type="entry name" value="SIS_dom"/>
</dbReference>
<dbReference type="Gene3D" id="3.40.50.10490">
    <property type="entry name" value="Glucose-6-phosphate isomerase like protein, domain 1"/>
    <property type="match status" value="1"/>
</dbReference>
<feature type="domain" description="SIS" evidence="1">
    <location>
        <begin position="89"/>
        <end position="237"/>
    </location>
</feature>
<gene>
    <name evidence="2" type="ORF">PV09_08992</name>
</gene>
<dbReference type="SUPFAM" id="SSF53697">
    <property type="entry name" value="SIS domain"/>
    <property type="match status" value="1"/>
</dbReference>
<evidence type="ECO:0000313" key="3">
    <source>
        <dbReference type="Proteomes" id="UP000053259"/>
    </source>
</evidence>
<dbReference type="PANTHER" id="PTHR38418">
    <property type="entry name" value="SUGAR ISOMERASE, KPSF/GUTQ (AFU_ORTHOLOGUE AFUA_6G08860)"/>
    <property type="match status" value="1"/>
</dbReference>
<dbReference type="STRING" id="253628.A0A0D2AK38"/>
<evidence type="ECO:0000313" key="2">
    <source>
        <dbReference type="EMBL" id="KIV99333.1"/>
    </source>
</evidence>
<dbReference type="GO" id="GO:1901135">
    <property type="term" value="P:carbohydrate derivative metabolic process"/>
    <property type="evidence" value="ECO:0007669"/>
    <property type="project" value="InterPro"/>
</dbReference>
<name>A0A0D2AK38_9PEZI</name>
<dbReference type="RefSeq" id="XP_016209203.1">
    <property type="nucleotide sequence ID" value="XM_016362978.1"/>
</dbReference>
<dbReference type="InterPro" id="IPR046348">
    <property type="entry name" value="SIS_dom_sf"/>
</dbReference>
<organism evidence="2 3">
    <name type="scientific">Verruconis gallopava</name>
    <dbReference type="NCBI Taxonomy" id="253628"/>
    <lineage>
        <taxon>Eukaryota</taxon>
        <taxon>Fungi</taxon>
        <taxon>Dikarya</taxon>
        <taxon>Ascomycota</taxon>
        <taxon>Pezizomycotina</taxon>
        <taxon>Dothideomycetes</taxon>
        <taxon>Pleosporomycetidae</taxon>
        <taxon>Venturiales</taxon>
        <taxon>Sympoventuriaceae</taxon>
        <taxon>Verruconis</taxon>
    </lineage>
</organism>
<dbReference type="Pfam" id="PF01380">
    <property type="entry name" value="SIS"/>
    <property type="match status" value="1"/>
</dbReference>
<accession>A0A0D2AK38</accession>
<sequence>MDSPAPVIVAPLPSPDSLALDSHETHARKRKRCMPVTPPVTAEDPEGAQLLSCTVNVLAVNATAISHVARLYETDPNARQGMLRAADAVATSKLNKGKLVICAVGKSGIIGQQLVAMLKSLSISSSFMHATEAVHGDLGDIGEDDTVLFISYSGRTPELLNTIQHIPPNNQIIALTSNLEVDACPLLLKRPDAILLPAPLHQSEETSFGVAAPSTSVTVALVIGQSLAISVAQKLHGAEMQQIFKKNHPGGAIGMTK</sequence>
<dbReference type="InParanoid" id="A0A0D2AK38"/>
<keyword evidence="3" id="KW-1185">Reference proteome</keyword>
<proteinExistence type="predicted"/>
<protein>
    <recommendedName>
        <fullName evidence="1">SIS domain-containing protein</fullName>
    </recommendedName>
</protein>
<dbReference type="EMBL" id="KN847579">
    <property type="protein sequence ID" value="KIV99333.1"/>
    <property type="molecule type" value="Genomic_DNA"/>
</dbReference>
<evidence type="ECO:0000259" key="1">
    <source>
        <dbReference type="PROSITE" id="PS51464"/>
    </source>
</evidence>
<dbReference type="GeneID" id="27316965"/>
<dbReference type="PROSITE" id="PS51464">
    <property type="entry name" value="SIS"/>
    <property type="match status" value="1"/>
</dbReference>